<dbReference type="SUPFAM" id="SSF52141">
    <property type="entry name" value="Uracil-DNA glycosylase-like"/>
    <property type="match status" value="1"/>
</dbReference>
<dbReference type="PANTHER" id="PTHR33693:SF1">
    <property type="entry name" value="TYPE-4 URACIL-DNA GLYCOSYLASE"/>
    <property type="match status" value="1"/>
</dbReference>
<keyword evidence="7" id="KW-0227">DNA damage</keyword>
<name>A0A1Y1CMF3_9BACT</name>
<dbReference type="Gene3D" id="3.40.470.10">
    <property type="entry name" value="Uracil-DNA glycosylase-like domain"/>
    <property type="match status" value="1"/>
</dbReference>
<reference evidence="13 14" key="1">
    <citation type="journal article" date="2018" name="Mar. Genomics">
        <title>Complete genome sequence of Marinifilaceae bacterium strain SPP2, isolated from the Antarctic marine sediment.</title>
        <authorList>
            <person name="Watanabe M."/>
            <person name="Kojima H."/>
            <person name="Fukui M."/>
        </authorList>
    </citation>
    <scope>NUCLEOTIDE SEQUENCE [LARGE SCALE GENOMIC DNA]</scope>
    <source>
        <strain evidence="13 14">SPP2</strain>
    </source>
</reference>
<comment type="catalytic activity">
    <reaction evidence="1">
        <text>Hydrolyzes single-stranded DNA or mismatched double-stranded DNA and polynucleotides, releasing free uracil.</text>
        <dbReference type="EC" id="3.2.2.27"/>
    </reaction>
</comment>
<evidence type="ECO:0000256" key="11">
    <source>
        <dbReference type="ARBA" id="ARBA00023204"/>
    </source>
</evidence>
<reference evidence="14" key="2">
    <citation type="journal article" date="2020" name="Antonie Van Leeuwenhoek">
        <title>Labilibaculum antarcticum sp. nov., a novel facultative anaerobic, psychrotorelant bacterium isolated from marine sediment of Antarctica.</title>
        <authorList>
            <person name="Watanabe M."/>
            <person name="Kojima H."/>
            <person name="Fukui M."/>
        </authorList>
    </citation>
    <scope>NUCLEOTIDE SEQUENCE [LARGE SCALE GENOMIC DNA]</scope>
    <source>
        <strain evidence="14">SPP2</strain>
    </source>
</reference>
<evidence type="ECO:0000256" key="9">
    <source>
        <dbReference type="ARBA" id="ARBA00023004"/>
    </source>
</evidence>
<keyword evidence="10" id="KW-0411">Iron-sulfur</keyword>
<feature type="domain" description="Uracil-DNA glycosylase-like" evidence="12">
    <location>
        <begin position="25"/>
        <end position="173"/>
    </location>
</feature>
<proteinExistence type="inferred from homology"/>
<keyword evidence="5" id="KW-0004">4Fe-4S</keyword>
<dbReference type="InterPro" id="IPR005273">
    <property type="entry name" value="Ura-DNA_glyco_family4"/>
</dbReference>
<dbReference type="InterPro" id="IPR036895">
    <property type="entry name" value="Uracil-DNA_glycosylase-like_sf"/>
</dbReference>
<dbReference type="GO" id="GO:0046872">
    <property type="term" value="F:metal ion binding"/>
    <property type="evidence" value="ECO:0007669"/>
    <property type="project" value="UniProtKB-KW"/>
</dbReference>
<evidence type="ECO:0000256" key="7">
    <source>
        <dbReference type="ARBA" id="ARBA00022763"/>
    </source>
</evidence>
<dbReference type="NCBIfam" id="TIGR00758">
    <property type="entry name" value="UDG_fam4"/>
    <property type="match status" value="1"/>
</dbReference>
<evidence type="ECO:0000313" key="13">
    <source>
        <dbReference type="EMBL" id="BAX81464.1"/>
    </source>
</evidence>
<dbReference type="KEGG" id="mbas:ALGA_3164"/>
<evidence type="ECO:0000256" key="10">
    <source>
        <dbReference type="ARBA" id="ARBA00023014"/>
    </source>
</evidence>
<evidence type="ECO:0000259" key="12">
    <source>
        <dbReference type="SMART" id="SM00986"/>
    </source>
</evidence>
<protein>
    <recommendedName>
        <fullName evidence="4">Type-4 uracil-DNA glycosylase</fullName>
        <ecNumber evidence="3">3.2.2.27</ecNumber>
    </recommendedName>
</protein>
<evidence type="ECO:0000313" key="14">
    <source>
        <dbReference type="Proteomes" id="UP000218267"/>
    </source>
</evidence>
<evidence type="ECO:0000256" key="3">
    <source>
        <dbReference type="ARBA" id="ARBA00012030"/>
    </source>
</evidence>
<dbReference type="RefSeq" id="WP_162845467.1">
    <property type="nucleotide sequence ID" value="NZ_AP018042.1"/>
</dbReference>
<dbReference type="InterPro" id="IPR005122">
    <property type="entry name" value="Uracil-DNA_glycosylase-like"/>
</dbReference>
<evidence type="ECO:0000256" key="2">
    <source>
        <dbReference type="ARBA" id="ARBA00006521"/>
    </source>
</evidence>
<gene>
    <name evidence="13" type="ORF">ALGA_3164</name>
</gene>
<dbReference type="GO" id="GO:0006281">
    <property type="term" value="P:DNA repair"/>
    <property type="evidence" value="ECO:0007669"/>
    <property type="project" value="UniProtKB-KW"/>
</dbReference>
<dbReference type="Proteomes" id="UP000218267">
    <property type="component" value="Chromosome"/>
</dbReference>
<keyword evidence="9" id="KW-0408">Iron</keyword>
<dbReference type="CDD" id="cd10030">
    <property type="entry name" value="UDG-F4_TTUDGA_SPO1dp_like"/>
    <property type="match status" value="1"/>
</dbReference>
<dbReference type="SMART" id="SM00986">
    <property type="entry name" value="UDG"/>
    <property type="match status" value="1"/>
</dbReference>
<sequence length="192" mass="21961">MEQLKARILNCTACDLSKTRNHAIWGEGNPNADILIIGEAPGADEDKMGRPFVGKSGQLLDKILLACGFTRQEHVFLSNILRCRPPGNRVPKEEEVNECIAYLYEQIELVNPKIIIPLGATALKRLLKDDSLKITKIHGNWINWENRLVLPVFHPAALLRNSALKRETWEDFKKIVFKYRELVNPDHYSEHI</sequence>
<organism evidence="13 14">
    <name type="scientific">Labilibaculum antarcticum</name>
    <dbReference type="NCBI Taxonomy" id="1717717"/>
    <lineage>
        <taxon>Bacteria</taxon>
        <taxon>Pseudomonadati</taxon>
        <taxon>Bacteroidota</taxon>
        <taxon>Bacteroidia</taxon>
        <taxon>Marinilabiliales</taxon>
        <taxon>Marinifilaceae</taxon>
        <taxon>Labilibaculum</taxon>
    </lineage>
</organism>
<accession>A0A1Y1CMF3</accession>
<keyword evidence="6" id="KW-0479">Metal-binding</keyword>
<evidence type="ECO:0000256" key="4">
    <source>
        <dbReference type="ARBA" id="ARBA00019403"/>
    </source>
</evidence>
<dbReference type="EMBL" id="AP018042">
    <property type="protein sequence ID" value="BAX81464.1"/>
    <property type="molecule type" value="Genomic_DNA"/>
</dbReference>
<evidence type="ECO:0000256" key="5">
    <source>
        <dbReference type="ARBA" id="ARBA00022485"/>
    </source>
</evidence>
<evidence type="ECO:0000256" key="1">
    <source>
        <dbReference type="ARBA" id="ARBA00001400"/>
    </source>
</evidence>
<dbReference type="InterPro" id="IPR051536">
    <property type="entry name" value="UDG_Type-4/5"/>
</dbReference>
<comment type="similarity">
    <text evidence="2">Belongs to the uracil-DNA glycosylase (UDG) superfamily. Type 4 (UDGa) family.</text>
</comment>
<dbReference type="AlphaFoldDB" id="A0A1Y1CMF3"/>
<keyword evidence="14" id="KW-1185">Reference proteome</keyword>
<dbReference type="Pfam" id="PF03167">
    <property type="entry name" value="UDG"/>
    <property type="match status" value="1"/>
</dbReference>
<evidence type="ECO:0000256" key="6">
    <source>
        <dbReference type="ARBA" id="ARBA00022723"/>
    </source>
</evidence>
<keyword evidence="8" id="KW-0378">Hydrolase</keyword>
<evidence type="ECO:0000256" key="8">
    <source>
        <dbReference type="ARBA" id="ARBA00022801"/>
    </source>
</evidence>
<dbReference type="EC" id="3.2.2.27" evidence="3"/>
<dbReference type="GO" id="GO:0004844">
    <property type="term" value="F:uracil DNA N-glycosylase activity"/>
    <property type="evidence" value="ECO:0007669"/>
    <property type="project" value="UniProtKB-EC"/>
</dbReference>
<dbReference type="PANTHER" id="PTHR33693">
    <property type="entry name" value="TYPE-5 URACIL-DNA GLYCOSYLASE"/>
    <property type="match status" value="1"/>
</dbReference>
<dbReference type="GO" id="GO:0051539">
    <property type="term" value="F:4 iron, 4 sulfur cluster binding"/>
    <property type="evidence" value="ECO:0007669"/>
    <property type="project" value="UniProtKB-KW"/>
</dbReference>
<keyword evidence="11" id="KW-0234">DNA repair</keyword>
<dbReference type="SMART" id="SM00987">
    <property type="entry name" value="UreE_C"/>
    <property type="match status" value="1"/>
</dbReference>